<evidence type="ECO:0000256" key="1">
    <source>
        <dbReference type="ARBA" id="ARBA00010630"/>
    </source>
</evidence>
<dbReference type="Gene3D" id="1.10.510.10">
    <property type="entry name" value="Transferase(Phosphotransferase) domain 1"/>
    <property type="match status" value="1"/>
</dbReference>
<dbReference type="GO" id="GO:0008033">
    <property type="term" value="P:tRNA processing"/>
    <property type="evidence" value="ECO:0007669"/>
    <property type="project" value="UniProtKB-KW"/>
</dbReference>
<name>A0A520KXJ6_9EURY</name>
<keyword evidence="7 12" id="KW-0418">Kinase</keyword>
<evidence type="ECO:0000256" key="10">
    <source>
        <dbReference type="ARBA" id="ARBA00048679"/>
    </source>
</evidence>
<dbReference type="Proteomes" id="UP000320766">
    <property type="component" value="Unassembled WGS sequence"/>
</dbReference>
<sequence>MVLIRGAEATIYLDKNLGEVIKKRLPKRYRVKTLDDAIVEERTKTEAKIISDARRAGVPTPIILDLKDDEIKMEFIKGETLRDMVDEQMMEKAGEIVGKLHRGKIAHGDLTTSNMIYSSEDRIYLIDFGLSRYDTETEARGVDIHVLFQMLKSTYNDHEELKNSFIKGYKKNFGEDEANSVLKRVEEIERRGRYK</sequence>
<dbReference type="GO" id="GO:0005524">
    <property type="term" value="F:ATP binding"/>
    <property type="evidence" value="ECO:0007669"/>
    <property type="project" value="UniProtKB-KW"/>
</dbReference>
<gene>
    <name evidence="12" type="ORF">EF807_02920</name>
</gene>
<dbReference type="Gene3D" id="3.30.200.20">
    <property type="entry name" value="Phosphorylase Kinase, domain 1"/>
    <property type="match status" value="1"/>
</dbReference>
<dbReference type="NCBIfam" id="TIGR03724">
    <property type="entry name" value="arch_bud32"/>
    <property type="match status" value="1"/>
</dbReference>
<dbReference type="SUPFAM" id="SSF56112">
    <property type="entry name" value="Protein kinase-like (PK-like)"/>
    <property type="match status" value="1"/>
</dbReference>
<dbReference type="EC" id="2.7.11.1" evidence="2"/>
<evidence type="ECO:0000256" key="5">
    <source>
        <dbReference type="ARBA" id="ARBA00022694"/>
    </source>
</evidence>
<dbReference type="InterPro" id="IPR011009">
    <property type="entry name" value="Kinase-like_dom_sf"/>
</dbReference>
<evidence type="ECO:0000256" key="8">
    <source>
        <dbReference type="ARBA" id="ARBA00022840"/>
    </source>
</evidence>
<dbReference type="Pfam" id="PF01163">
    <property type="entry name" value="RIO1"/>
    <property type="match status" value="1"/>
</dbReference>
<evidence type="ECO:0000256" key="3">
    <source>
        <dbReference type="ARBA" id="ARBA00022527"/>
    </source>
</evidence>
<dbReference type="InterPro" id="IPR018934">
    <property type="entry name" value="RIO_dom"/>
</dbReference>
<keyword evidence="4" id="KW-0808">Transferase</keyword>
<dbReference type="PANTHER" id="PTHR12209:SF0">
    <property type="entry name" value="EKC_KEOPS COMPLEX SUBUNIT TP53RK"/>
    <property type="match status" value="1"/>
</dbReference>
<dbReference type="NCBIfam" id="NF011463">
    <property type="entry name" value="PRK14879.1-4"/>
    <property type="match status" value="1"/>
</dbReference>
<evidence type="ECO:0000256" key="9">
    <source>
        <dbReference type="ARBA" id="ARBA00047899"/>
    </source>
</evidence>
<evidence type="ECO:0000313" key="12">
    <source>
        <dbReference type="EMBL" id="RZN70665.1"/>
    </source>
</evidence>
<keyword evidence="6" id="KW-0547">Nucleotide-binding</keyword>
<keyword evidence="5" id="KW-0819">tRNA processing</keyword>
<comment type="catalytic activity">
    <reaction evidence="9">
        <text>L-threonyl-[protein] + ATP = O-phospho-L-threonyl-[protein] + ADP + H(+)</text>
        <dbReference type="Rhea" id="RHEA:46608"/>
        <dbReference type="Rhea" id="RHEA-COMP:11060"/>
        <dbReference type="Rhea" id="RHEA-COMP:11605"/>
        <dbReference type="ChEBI" id="CHEBI:15378"/>
        <dbReference type="ChEBI" id="CHEBI:30013"/>
        <dbReference type="ChEBI" id="CHEBI:30616"/>
        <dbReference type="ChEBI" id="CHEBI:61977"/>
        <dbReference type="ChEBI" id="CHEBI:456216"/>
        <dbReference type="EC" id="2.7.11.1"/>
    </reaction>
</comment>
<keyword evidence="3" id="KW-0723">Serine/threonine-protein kinase</keyword>
<evidence type="ECO:0000256" key="4">
    <source>
        <dbReference type="ARBA" id="ARBA00022679"/>
    </source>
</evidence>
<dbReference type="AlphaFoldDB" id="A0A520KXJ6"/>
<dbReference type="GO" id="GO:0005829">
    <property type="term" value="C:cytosol"/>
    <property type="evidence" value="ECO:0007669"/>
    <property type="project" value="TreeGrafter"/>
</dbReference>
<evidence type="ECO:0000256" key="6">
    <source>
        <dbReference type="ARBA" id="ARBA00022741"/>
    </source>
</evidence>
<evidence type="ECO:0000256" key="2">
    <source>
        <dbReference type="ARBA" id="ARBA00012513"/>
    </source>
</evidence>
<evidence type="ECO:0000313" key="13">
    <source>
        <dbReference type="Proteomes" id="UP000320766"/>
    </source>
</evidence>
<dbReference type="PANTHER" id="PTHR12209">
    <property type="entry name" value="NON-SPECIFIC SERINE/THREONINE PROTEIN KINASE"/>
    <property type="match status" value="1"/>
</dbReference>
<reference evidence="12 13" key="1">
    <citation type="journal article" date="2019" name="Nat. Microbiol.">
        <title>Wide diversity of methane and short-chain alkane metabolisms in uncultured archaea.</title>
        <authorList>
            <person name="Borrel G."/>
            <person name="Adam P.S."/>
            <person name="McKay L.J."/>
            <person name="Chen L.X."/>
            <person name="Sierra-Garcia I.N."/>
            <person name="Sieber C.M."/>
            <person name="Letourneur Q."/>
            <person name="Ghozlane A."/>
            <person name="Andersen G.L."/>
            <person name="Li W.J."/>
            <person name="Hallam S.J."/>
            <person name="Muyzer G."/>
            <person name="de Oliveira V.M."/>
            <person name="Inskeep W.P."/>
            <person name="Banfield J.F."/>
            <person name="Gribaldo S."/>
        </authorList>
    </citation>
    <scope>NUCLEOTIDE SEQUENCE [LARGE SCALE GENOMIC DNA]</scope>
    <source>
        <strain evidence="12">NM1b</strain>
    </source>
</reference>
<dbReference type="GO" id="GO:0004674">
    <property type="term" value="F:protein serine/threonine kinase activity"/>
    <property type="evidence" value="ECO:0007669"/>
    <property type="project" value="UniProtKB-KW"/>
</dbReference>
<keyword evidence="8" id="KW-0067">ATP-binding</keyword>
<comment type="catalytic activity">
    <reaction evidence="10">
        <text>L-seryl-[protein] + ATP = O-phospho-L-seryl-[protein] + ADP + H(+)</text>
        <dbReference type="Rhea" id="RHEA:17989"/>
        <dbReference type="Rhea" id="RHEA-COMP:9863"/>
        <dbReference type="Rhea" id="RHEA-COMP:11604"/>
        <dbReference type="ChEBI" id="CHEBI:15378"/>
        <dbReference type="ChEBI" id="CHEBI:29999"/>
        <dbReference type="ChEBI" id="CHEBI:30616"/>
        <dbReference type="ChEBI" id="CHEBI:83421"/>
        <dbReference type="ChEBI" id="CHEBI:456216"/>
        <dbReference type="EC" id="2.7.11.1"/>
    </reaction>
</comment>
<dbReference type="InterPro" id="IPR022495">
    <property type="entry name" value="Bud32"/>
</dbReference>
<dbReference type="EMBL" id="RXIL01000052">
    <property type="protein sequence ID" value="RZN70665.1"/>
    <property type="molecule type" value="Genomic_DNA"/>
</dbReference>
<proteinExistence type="inferred from homology"/>
<protein>
    <recommendedName>
        <fullName evidence="2">non-specific serine/threonine protein kinase</fullName>
        <ecNumber evidence="2">2.7.11.1</ecNumber>
    </recommendedName>
</protein>
<accession>A0A520KXJ6</accession>
<evidence type="ECO:0000259" key="11">
    <source>
        <dbReference type="Pfam" id="PF01163"/>
    </source>
</evidence>
<dbReference type="NCBIfam" id="NF011462">
    <property type="entry name" value="PRK14879.1-3"/>
    <property type="match status" value="1"/>
</dbReference>
<comment type="similarity">
    <text evidence="1">Belongs to the protein kinase superfamily. BUD32 family.</text>
</comment>
<comment type="caution">
    <text evidence="12">The sequence shown here is derived from an EMBL/GenBank/DDBJ whole genome shotgun (WGS) entry which is preliminary data.</text>
</comment>
<organism evidence="12 13">
    <name type="scientific">Candidatus Methanolliviera hydrocarbonicum</name>
    <dbReference type="NCBI Taxonomy" id="2491085"/>
    <lineage>
        <taxon>Archaea</taxon>
        <taxon>Methanobacteriati</taxon>
        <taxon>Methanobacteriota</taxon>
        <taxon>Candidatus Methanoliparia</taxon>
        <taxon>Candidatus Methanoliparales</taxon>
        <taxon>Candidatus Methanollivieraceae</taxon>
        <taxon>Candidatus Methanolliviera</taxon>
    </lineage>
</organism>
<feature type="domain" description="RIO-type" evidence="11">
    <location>
        <begin position="32"/>
        <end position="140"/>
    </location>
</feature>
<evidence type="ECO:0000256" key="7">
    <source>
        <dbReference type="ARBA" id="ARBA00022777"/>
    </source>
</evidence>